<evidence type="ECO:0000256" key="3">
    <source>
        <dbReference type="ARBA" id="ARBA00022692"/>
    </source>
</evidence>
<comment type="function">
    <text evidence="6">Involved in the retrieval of endoplasmic reticulum membrane proteins from the early Golgi compartment.</text>
</comment>
<sequence>MTILPLHIHEPSTFAFDVKTVRRAAQYWLDKSTIHPIPRWVSFGVALAIVFLRIYLVQGYFIIAYGLGIFLLNNFIAFLSPLEDPTDGPGLPTSAAEGKEYKPFTRKMPEFKFWLACFRGTCTSFLMTFFSIFDVPVFWPILVMYFCILFFMTMKKQIAHMYKHKYVPFSFGKSKYHNAGVESGTFGGGMSGAGRKGR</sequence>
<organism evidence="8">
    <name type="scientific">Chaetoceros debilis</name>
    <dbReference type="NCBI Taxonomy" id="122233"/>
    <lineage>
        <taxon>Eukaryota</taxon>
        <taxon>Sar</taxon>
        <taxon>Stramenopiles</taxon>
        <taxon>Ochrophyta</taxon>
        <taxon>Bacillariophyta</taxon>
        <taxon>Coscinodiscophyceae</taxon>
        <taxon>Chaetocerotophycidae</taxon>
        <taxon>Chaetocerotales</taxon>
        <taxon>Chaetocerotaceae</taxon>
        <taxon>Chaetoceros</taxon>
    </lineage>
</organism>
<dbReference type="GO" id="GO:0000139">
    <property type="term" value="C:Golgi membrane"/>
    <property type="evidence" value="ECO:0007669"/>
    <property type="project" value="TreeGrafter"/>
</dbReference>
<dbReference type="GO" id="GO:0005783">
    <property type="term" value="C:endoplasmic reticulum"/>
    <property type="evidence" value="ECO:0007669"/>
    <property type="project" value="GOC"/>
</dbReference>
<evidence type="ECO:0000256" key="6">
    <source>
        <dbReference type="PIRNR" id="PIRNR016013"/>
    </source>
</evidence>
<proteinExistence type="inferred from homology"/>
<reference evidence="8" key="1">
    <citation type="submission" date="2021-01" db="EMBL/GenBank/DDBJ databases">
        <authorList>
            <person name="Corre E."/>
            <person name="Pelletier E."/>
            <person name="Niang G."/>
            <person name="Scheremetjew M."/>
            <person name="Finn R."/>
            <person name="Kale V."/>
            <person name="Holt S."/>
            <person name="Cochrane G."/>
            <person name="Meng A."/>
            <person name="Brown T."/>
            <person name="Cohen L."/>
        </authorList>
    </citation>
    <scope>NUCLEOTIDE SEQUENCE</scope>
    <source>
        <strain evidence="8">MM31A-1</strain>
    </source>
</reference>
<evidence type="ECO:0000256" key="2">
    <source>
        <dbReference type="ARBA" id="ARBA00006070"/>
    </source>
</evidence>
<accession>A0A7S3PUB9</accession>
<evidence type="ECO:0000313" key="8">
    <source>
        <dbReference type="EMBL" id="CAE0455806.1"/>
    </source>
</evidence>
<dbReference type="Pfam" id="PF03248">
    <property type="entry name" value="Rer1"/>
    <property type="match status" value="1"/>
</dbReference>
<dbReference type="PIRSF" id="PIRSF016013">
    <property type="entry name" value="AtER_Rer1p"/>
    <property type="match status" value="1"/>
</dbReference>
<dbReference type="PANTHER" id="PTHR10743:SF0">
    <property type="entry name" value="PROTEIN RER1"/>
    <property type="match status" value="1"/>
</dbReference>
<keyword evidence="3 7" id="KW-0812">Transmembrane</keyword>
<feature type="transmembrane region" description="Helical" evidence="7">
    <location>
        <begin position="62"/>
        <end position="82"/>
    </location>
</feature>
<gene>
    <name evidence="8" type="ORF">CDEB00056_LOCUS647</name>
</gene>
<feature type="transmembrane region" description="Helical" evidence="7">
    <location>
        <begin position="137"/>
        <end position="154"/>
    </location>
</feature>
<dbReference type="GO" id="GO:0006890">
    <property type="term" value="P:retrograde vesicle-mediated transport, Golgi to endoplasmic reticulum"/>
    <property type="evidence" value="ECO:0007669"/>
    <property type="project" value="TreeGrafter"/>
</dbReference>
<protein>
    <recommendedName>
        <fullName evidence="6">Protein RER1</fullName>
    </recommendedName>
</protein>
<name>A0A7S3PUB9_9STRA</name>
<feature type="transmembrane region" description="Helical" evidence="7">
    <location>
        <begin position="37"/>
        <end position="56"/>
    </location>
</feature>
<dbReference type="AlphaFoldDB" id="A0A7S3PUB9"/>
<dbReference type="GO" id="GO:0006621">
    <property type="term" value="P:protein retention in ER lumen"/>
    <property type="evidence" value="ECO:0007669"/>
    <property type="project" value="TreeGrafter"/>
</dbReference>
<comment type="similarity">
    <text evidence="2 6">Belongs to the RER1 family.</text>
</comment>
<keyword evidence="4 7" id="KW-1133">Transmembrane helix</keyword>
<evidence type="ECO:0000256" key="1">
    <source>
        <dbReference type="ARBA" id="ARBA00004141"/>
    </source>
</evidence>
<dbReference type="InterPro" id="IPR004932">
    <property type="entry name" value="Rer1"/>
</dbReference>
<dbReference type="EMBL" id="HBIO01000902">
    <property type="protein sequence ID" value="CAE0455806.1"/>
    <property type="molecule type" value="Transcribed_RNA"/>
</dbReference>
<keyword evidence="5 6" id="KW-0472">Membrane</keyword>
<evidence type="ECO:0000256" key="4">
    <source>
        <dbReference type="ARBA" id="ARBA00022989"/>
    </source>
</evidence>
<evidence type="ECO:0000256" key="7">
    <source>
        <dbReference type="SAM" id="Phobius"/>
    </source>
</evidence>
<dbReference type="PANTHER" id="PTHR10743">
    <property type="entry name" value="PROTEIN RER1"/>
    <property type="match status" value="1"/>
</dbReference>
<evidence type="ECO:0000256" key="5">
    <source>
        <dbReference type="ARBA" id="ARBA00023136"/>
    </source>
</evidence>
<comment type="subcellular location">
    <subcellularLocation>
        <location evidence="1">Membrane</location>
        <topology evidence="1">Multi-pass membrane protein</topology>
    </subcellularLocation>
</comment>